<protein>
    <submittedName>
        <fullName evidence="5">Competence protein ComFA</fullName>
    </submittedName>
</protein>
<keyword evidence="6" id="KW-1185">Reference proteome</keyword>
<dbReference type="OrthoDB" id="2077914at2"/>
<keyword evidence="2" id="KW-0067">ATP-binding</keyword>
<gene>
    <name evidence="5" type="ORF">C8P63_105162</name>
</gene>
<dbReference type="RefSeq" id="WP_108022359.1">
    <property type="nucleotide sequence ID" value="NZ_QBKR01000005.1"/>
</dbReference>
<dbReference type="SUPFAM" id="SSF52540">
    <property type="entry name" value="P-loop containing nucleoside triphosphate hydrolases"/>
    <property type="match status" value="1"/>
</dbReference>
<evidence type="ECO:0000313" key="5">
    <source>
        <dbReference type="EMBL" id="PTX62566.1"/>
    </source>
</evidence>
<comment type="caution">
    <text evidence="5">The sequence shown here is derived from an EMBL/GenBank/DDBJ whole genome shotgun (WGS) entry which is preliminary data.</text>
</comment>
<dbReference type="GO" id="GO:0005524">
    <property type="term" value="F:ATP binding"/>
    <property type="evidence" value="ECO:0007669"/>
    <property type="project" value="UniProtKB-KW"/>
</dbReference>
<dbReference type="Gene3D" id="3.40.50.300">
    <property type="entry name" value="P-loop containing nucleotide triphosphate hydrolases"/>
    <property type="match status" value="2"/>
</dbReference>
<dbReference type="PANTHER" id="PTHR30580:SF1">
    <property type="entry name" value="COMF OPERON PROTEIN 1"/>
    <property type="match status" value="1"/>
</dbReference>
<evidence type="ECO:0000259" key="4">
    <source>
        <dbReference type="PROSITE" id="PS51194"/>
    </source>
</evidence>
<name>A0A2T6C2L7_9BACL</name>
<accession>A0A2T6C2L7</accession>
<dbReference type="EMBL" id="QBKR01000005">
    <property type="protein sequence ID" value="PTX62566.1"/>
    <property type="molecule type" value="Genomic_DNA"/>
</dbReference>
<organism evidence="5 6">
    <name type="scientific">Melghirimyces profundicolus</name>
    <dbReference type="NCBI Taxonomy" id="1242148"/>
    <lineage>
        <taxon>Bacteria</taxon>
        <taxon>Bacillati</taxon>
        <taxon>Bacillota</taxon>
        <taxon>Bacilli</taxon>
        <taxon>Bacillales</taxon>
        <taxon>Thermoactinomycetaceae</taxon>
        <taxon>Melghirimyces</taxon>
    </lineage>
</organism>
<keyword evidence="3" id="KW-0238">DNA-binding</keyword>
<dbReference type="PANTHER" id="PTHR30580">
    <property type="entry name" value="PRIMOSOMAL PROTEIN N"/>
    <property type="match status" value="1"/>
</dbReference>
<keyword evidence="1" id="KW-0547">Nucleotide-binding</keyword>
<dbReference type="GO" id="GO:0006310">
    <property type="term" value="P:DNA recombination"/>
    <property type="evidence" value="ECO:0007669"/>
    <property type="project" value="TreeGrafter"/>
</dbReference>
<evidence type="ECO:0000313" key="6">
    <source>
        <dbReference type="Proteomes" id="UP000244240"/>
    </source>
</evidence>
<dbReference type="AlphaFoldDB" id="A0A2T6C2L7"/>
<evidence type="ECO:0000256" key="3">
    <source>
        <dbReference type="ARBA" id="ARBA00023125"/>
    </source>
</evidence>
<evidence type="ECO:0000256" key="2">
    <source>
        <dbReference type="ARBA" id="ARBA00022840"/>
    </source>
</evidence>
<dbReference type="Proteomes" id="UP000244240">
    <property type="component" value="Unassembled WGS sequence"/>
</dbReference>
<evidence type="ECO:0000256" key="1">
    <source>
        <dbReference type="ARBA" id="ARBA00022741"/>
    </source>
</evidence>
<dbReference type="InterPro" id="IPR001650">
    <property type="entry name" value="Helicase_C-like"/>
</dbReference>
<dbReference type="PROSITE" id="PS51194">
    <property type="entry name" value="HELICASE_CTER"/>
    <property type="match status" value="1"/>
</dbReference>
<reference evidence="5 6" key="1">
    <citation type="submission" date="2018-04" db="EMBL/GenBank/DDBJ databases">
        <title>Genomic Encyclopedia of Archaeal and Bacterial Type Strains, Phase II (KMG-II): from individual species to whole genera.</title>
        <authorList>
            <person name="Goeker M."/>
        </authorList>
    </citation>
    <scope>NUCLEOTIDE SEQUENCE [LARGE SCALE GENOMIC DNA]</scope>
    <source>
        <strain evidence="5 6">DSM 45787</strain>
    </source>
</reference>
<sequence length="546" mass="60435">MRFSTYQVRGRSFVTLYPEADRLYWKLRGEEMRPEGQYSSFGQAFRKTGDQGFPGGRFHTGAGRDTLMESDALHLQRELGGRALTLDEVLRWGEGFGSAERTASALQWLCLTGRASVFPGVDDAGPALRRRCRRCGGKAGQIRTGTCARCGGKCAWCDQCVILGKSRACTPFFLLEPACDRIPPGNVEMERPILSPSQRDAARECLRWLSGEGEELLVWGVIDAGRKEMVFPAVCRTMEEGGRVLWLSPRKEEVIEVAERMRSVFPGTRVAEVHGDAGAHWADAELTCATAPQAIRFYHRFQLVVVDEGEADLLNGVSGWWNGIRRAAAVTGKRIQLTVTPSRSRRRRARRRNSLITVPVRYHGFPLPVPEVSRVWRFWRKVEHRASIPALETFLTGACGEGGQVLLFVPGVPEADSLLQWIRNRTVLRKVPFDAATGGDPDQSGKIHSFLTGELKGLVTTPSVGKGVAVPRCHIGVAGADHPVFQKAVLIEIAGKAGRSGTYPKGRVCFFPSVRTEAQIGAIRDIREWNRLAAKRGYLRTEGEEP</sequence>
<dbReference type="GO" id="GO:0006302">
    <property type="term" value="P:double-strand break repair"/>
    <property type="evidence" value="ECO:0007669"/>
    <property type="project" value="TreeGrafter"/>
</dbReference>
<proteinExistence type="predicted"/>
<dbReference type="InterPro" id="IPR027417">
    <property type="entry name" value="P-loop_NTPase"/>
</dbReference>
<dbReference type="GO" id="GO:0003677">
    <property type="term" value="F:DNA binding"/>
    <property type="evidence" value="ECO:0007669"/>
    <property type="project" value="UniProtKB-KW"/>
</dbReference>
<feature type="domain" description="Helicase C-terminal" evidence="4">
    <location>
        <begin position="390"/>
        <end position="545"/>
    </location>
</feature>
<dbReference type="GO" id="GO:0006270">
    <property type="term" value="P:DNA replication initiation"/>
    <property type="evidence" value="ECO:0007669"/>
    <property type="project" value="TreeGrafter"/>
</dbReference>
<dbReference type="GO" id="GO:0043138">
    <property type="term" value="F:3'-5' DNA helicase activity"/>
    <property type="evidence" value="ECO:0007669"/>
    <property type="project" value="TreeGrafter"/>
</dbReference>